<keyword evidence="5" id="KW-1185">Reference proteome</keyword>
<evidence type="ECO:0000313" key="5">
    <source>
        <dbReference type="Proteomes" id="UP000218164"/>
    </source>
</evidence>
<protein>
    <submittedName>
        <fullName evidence="4">Quinone oxidoreductase</fullName>
    </submittedName>
</protein>
<sequence>MKVLYVYAHPEPKSFNGALKDTALAVLQEKGHEVKLSDLYAMKFHPVLKASDFPERKNLEIFNPFFEAIKAVKTGAFSPDIKEEMEKVKWADLLIFQFPIYFTFMPAIMKGWIDRVLAPGFGFNPVTNSAYDTGLFKGKSAMIVTTTGAPKSMYSEEGAHGDLNRHLESITHCIFEYMGMKVLPSYIIYEVSSMSREKGTEELEKYRQRILDPRFGR</sequence>
<dbReference type="GO" id="GO:0005829">
    <property type="term" value="C:cytosol"/>
    <property type="evidence" value="ECO:0007669"/>
    <property type="project" value="TreeGrafter"/>
</dbReference>
<dbReference type="PANTHER" id="PTHR10204:SF34">
    <property type="entry name" value="NAD(P)H DEHYDROGENASE [QUINONE] 1 ISOFORM 1"/>
    <property type="match status" value="1"/>
</dbReference>
<dbReference type="Gene3D" id="3.40.50.360">
    <property type="match status" value="1"/>
</dbReference>
<dbReference type="SUPFAM" id="SSF52218">
    <property type="entry name" value="Flavoproteins"/>
    <property type="match status" value="1"/>
</dbReference>
<dbReference type="RefSeq" id="WP_095643523.1">
    <property type="nucleotide sequence ID" value="NZ_LMVP01000064.1"/>
</dbReference>
<dbReference type="AlphaFoldDB" id="A0A2A2HWT0"/>
<evidence type="ECO:0000259" key="3">
    <source>
        <dbReference type="Pfam" id="PF02525"/>
    </source>
</evidence>
<proteinExistence type="inferred from homology"/>
<dbReference type="InterPro" id="IPR003680">
    <property type="entry name" value="Flavodoxin_fold"/>
</dbReference>
<dbReference type="GO" id="GO:0003955">
    <property type="term" value="F:NAD(P)H dehydrogenase (quinone) activity"/>
    <property type="evidence" value="ECO:0007669"/>
    <property type="project" value="TreeGrafter"/>
</dbReference>
<reference evidence="4 5" key="1">
    <citation type="journal article" date="2017" name="BMC Genomics">
        <title>Genomic analysis of methanogenic archaea reveals a shift towards energy conservation.</title>
        <authorList>
            <person name="Gilmore S.P."/>
            <person name="Henske J.K."/>
            <person name="Sexton J.A."/>
            <person name="Solomon K.V."/>
            <person name="Seppala S."/>
            <person name="Yoo J.I."/>
            <person name="Huyett L.M."/>
            <person name="Pressman A."/>
            <person name="Cogan J.Z."/>
            <person name="Kivenson V."/>
            <person name="Peng X."/>
            <person name="Tan Y."/>
            <person name="Valentine D.L."/>
            <person name="O'Malley M.A."/>
        </authorList>
    </citation>
    <scope>NUCLEOTIDE SEQUENCE [LARGE SCALE GENOMIC DNA]</scope>
    <source>
        <strain evidence="4 5">MC-15</strain>
    </source>
</reference>
<evidence type="ECO:0000313" key="4">
    <source>
        <dbReference type="EMBL" id="PAV13700.1"/>
    </source>
</evidence>
<keyword evidence="2" id="KW-0560">Oxidoreductase</keyword>
<feature type="domain" description="Flavodoxin-like fold" evidence="3">
    <location>
        <begin position="1"/>
        <end position="209"/>
    </location>
</feature>
<dbReference type="InterPro" id="IPR051545">
    <property type="entry name" value="NAD(P)H_dehydrogenase_qn"/>
</dbReference>
<dbReference type="Proteomes" id="UP000218164">
    <property type="component" value="Unassembled WGS sequence"/>
</dbReference>
<dbReference type="Pfam" id="PF02525">
    <property type="entry name" value="Flavodoxin_2"/>
    <property type="match status" value="1"/>
</dbReference>
<comment type="similarity">
    <text evidence="1">Belongs to the NAD(P)H dehydrogenase (quinone) family.</text>
</comment>
<organism evidence="4 5">
    <name type="scientific">Methanosarcina spelaei</name>
    <dbReference type="NCBI Taxonomy" id="1036679"/>
    <lineage>
        <taxon>Archaea</taxon>
        <taxon>Methanobacteriati</taxon>
        <taxon>Methanobacteriota</taxon>
        <taxon>Stenosarchaea group</taxon>
        <taxon>Methanomicrobia</taxon>
        <taxon>Methanosarcinales</taxon>
        <taxon>Methanosarcinaceae</taxon>
        <taxon>Methanosarcina</taxon>
    </lineage>
</organism>
<evidence type="ECO:0000256" key="2">
    <source>
        <dbReference type="ARBA" id="ARBA00023002"/>
    </source>
</evidence>
<gene>
    <name evidence="4" type="ORF">ASJ81_16860</name>
</gene>
<comment type="caution">
    <text evidence="4">The sequence shown here is derived from an EMBL/GenBank/DDBJ whole genome shotgun (WGS) entry which is preliminary data.</text>
</comment>
<dbReference type="PANTHER" id="PTHR10204">
    <property type="entry name" value="NAD P H OXIDOREDUCTASE-RELATED"/>
    <property type="match status" value="1"/>
</dbReference>
<evidence type="ECO:0000256" key="1">
    <source>
        <dbReference type="ARBA" id="ARBA00006252"/>
    </source>
</evidence>
<dbReference type="OrthoDB" id="9059at2157"/>
<accession>A0A2A2HWT0</accession>
<dbReference type="InterPro" id="IPR029039">
    <property type="entry name" value="Flavoprotein-like_sf"/>
</dbReference>
<dbReference type="EMBL" id="LMVP01000064">
    <property type="protein sequence ID" value="PAV13700.1"/>
    <property type="molecule type" value="Genomic_DNA"/>
</dbReference>
<name>A0A2A2HWT0_9EURY</name>